<name>A0A291T8B7_9FIRM</name>
<sequence>MNAHITENNTPAIPAATIARTVVLALALVNQLLSAAGKPVLPIDSASVEQWVTAGLTTAAAIWAWWENNSFTPEAIHADELLDQMQGKIK</sequence>
<gene>
    <name evidence="5" type="ORF">CRH10_03355</name>
</gene>
<dbReference type="InterPro" id="IPR006479">
    <property type="entry name" value="Holin"/>
</dbReference>
<protein>
    <submittedName>
        <fullName evidence="5">Phage holin</fullName>
    </submittedName>
</protein>
<organism evidence="5 6">
    <name type="scientific">Faecalibacterium prausnitzii</name>
    <dbReference type="NCBI Taxonomy" id="853"/>
    <lineage>
        <taxon>Bacteria</taxon>
        <taxon>Bacillati</taxon>
        <taxon>Bacillota</taxon>
        <taxon>Clostridia</taxon>
        <taxon>Eubacteriales</taxon>
        <taxon>Oscillospiraceae</taxon>
        <taxon>Faecalibacterium</taxon>
    </lineage>
</organism>
<evidence type="ECO:0000256" key="4">
    <source>
        <dbReference type="ARBA" id="ARBA00023136"/>
    </source>
</evidence>
<dbReference type="RefSeq" id="WP_098922833.1">
    <property type="nucleotide sequence ID" value="NZ_CP023819.1"/>
</dbReference>
<keyword evidence="3" id="KW-1133">Transmembrane helix</keyword>
<accession>A0A291T8B7</accession>
<keyword evidence="4" id="KW-0472">Membrane</keyword>
<evidence type="ECO:0000256" key="2">
    <source>
        <dbReference type="ARBA" id="ARBA00022692"/>
    </source>
</evidence>
<reference evidence="5 6" key="1">
    <citation type="submission" date="2017-10" db="EMBL/GenBank/DDBJ databases">
        <title>Complete Genome Sequence of Faecalibacterium prausnitzii isolated from the gut of healthy adult Indian.</title>
        <authorList>
            <person name="Bag S."/>
            <person name="Ghosh T.S."/>
            <person name="Das B."/>
        </authorList>
    </citation>
    <scope>NUCLEOTIDE SEQUENCE [LARGE SCALE GENOMIC DNA]</scope>
    <source>
        <strain evidence="5 6">Indica</strain>
    </source>
</reference>
<comment type="subcellular location">
    <subcellularLocation>
        <location evidence="1">Membrane</location>
    </subcellularLocation>
</comment>
<evidence type="ECO:0000313" key="5">
    <source>
        <dbReference type="EMBL" id="ATL89417.1"/>
    </source>
</evidence>
<keyword evidence="2" id="KW-0812">Transmembrane</keyword>
<proteinExistence type="predicted"/>
<dbReference type="AlphaFoldDB" id="A0A291T8B7"/>
<evidence type="ECO:0000313" key="6">
    <source>
        <dbReference type="Proteomes" id="UP000223709"/>
    </source>
</evidence>
<evidence type="ECO:0000256" key="3">
    <source>
        <dbReference type="ARBA" id="ARBA00022989"/>
    </source>
</evidence>
<evidence type="ECO:0000256" key="1">
    <source>
        <dbReference type="ARBA" id="ARBA00004370"/>
    </source>
</evidence>
<dbReference type="NCBIfam" id="TIGR01592">
    <property type="entry name" value="holin_SPP1"/>
    <property type="match status" value="1"/>
</dbReference>
<dbReference type="Proteomes" id="UP000223709">
    <property type="component" value="Chromosome"/>
</dbReference>
<dbReference type="Pfam" id="PF04688">
    <property type="entry name" value="Holin_SPP1"/>
    <property type="match status" value="1"/>
</dbReference>
<dbReference type="GO" id="GO:0016020">
    <property type="term" value="C:membrane"/>
    <property type="evidence" value="ECO:0007669"/>
    <property type="project" value="UniProtKB-SubCell"/>
</dbReference>
<dbReference type="EMBL" id="CP023819">
    <property type="protein sequence ID" value="ATL89417.1"/>
    <property type="molecule type" value="Genomic_DNA"/>
</dbReference>